<dbReference type="AlphaFoldDB" id="A0A1L9SSS3"/>
<dbReference type="Proteomes" id="UP000184188">
    <property type="component" value="Unassembled WGS sequence"/>
</dbReference>
<gene>
    <name evidence="2" type="ORF">ASPZODRAFT_128774</name>
</gene>
<evidence type="ECO:0000313" key="3">
    <source>
        <dbReference type="Proteomes" id="UP000184188"/>
    </source>
</evidence>
<feature type="region of interest" description="Disordered" evidence="1">
    <location>
        <begin position="1"/>
        <end position="32"/>
    </location>
</feature>
<evidence type="ECO:0000313" key="2">
    <source>
        <dbReference type="EMBL" id="OJJ50157.1"/>
    </source>
</evidence>
<reference evidence="3" key="1">
    <citation type="journal article" date="2017" name="Genome Biol.">
        <title>Comparative genomics reveals high biological diversity and specific adaptations in the industrially and medically important fungal genus Aspergillus.</title>
        <authorList>
            <person name="de Vries R.P."/>
            <person name="Riley R."/>
            <person name="Wiebenga A."/>
            <person name="Aguilar-Osorio G."/>
            <person name="Amillis S."/>
            <person name="Uchima C.A."/>
            <person name="Anderluh G."/>
            <person name="Asadollahi M."/>
            <person name="Askin M."/>
            <person name="Barry K."/>
            <person name="Battaglia E."/>
            <person name="Bayram O."/>
            <person name="Benocci T."/>
            <person name="Braus-Stromeyer S.A."/>
            <person name="Caldana C."/>
            <person name="Canovas D."/>
            <person name="Cerqueira G.C."/>
            <person name="Chen F."/>
            <person name="Chen W."/>
            <person name="Choi C."/>
            <person name="Clum A."/>
            <person name="Dos Santos R.A."/>
            <person name="Damasio A.R."/>
            <person name="Diallinas G."/>
            <person name="Emri T."/>
            <person name="Fekete E."/>
            <person name="Flipphi M."/>
            <person name="Freyberg S."/>
            <person name="Gallo A."/>
            <person name="Gournas C."/>
            <person name="Habgood R."/>
            <person name="Hainaut M."/>
            <person name="Harispe M.L."/>
            <person name="Henrissat B."/>
            <person name="Hilden K.S."/>
            <person name="Hope R."/>
            <person name="Hossain A."/>
            <person name="Karabika E."/>
            <person name="Karaffa L."/>
            <person name="Karanyi Z."/>
            <person name="Krasevec N."/>
            <person name="Kuo A."/>
            <person name="Kusch H."/>
            <person name="LaButti K."/>
            <person name="Lagendijk E.L."/>
            <person name="Lapidus A."/>
            <person name="Levasseur A."/>
            <person name="Lindquist E."/>
            <person name="Lipzen A."/>
            <person name="Logrieco A.F."/>
            <person name="MacCabe A."/>
            <person name="Maekelae M.R."/>
            <person name="Malavazi I."/>
            <person name="Melin P."/>
            <person name="Meyer V."/>
            <person name="Mielnichuk N."/>
            <person name="Miskei M."/>
            <person name="Molnar A.P."/>
            <person name="Mule G."/>
            <person name="Ngan C.Y."/>
            <person name="Orejas M."/>
            <person name="Orosz E."/>
            <person name="Ouedraogo J.P."/>
            <person name="Overkamp K.M."/>
            <person name="Park H.-S."/>
            <person name="Perrone G."/>
            <person name="Piumi F."/>
            <person name="Punt P.J."/>
            <person name="Ram A.F."/>
            <person name="Ramon A."/>
            <person name="Rauscher S."/>
            <person name="Record E."/>
            <person name="Riano-Pachon D.M."/>
            <person name="Robert V."/>
            <person name="Roehrig J."/>
            <person name="Ruller R."/>
            <person name="Salamov A."/>
            <person name="Salih N.S."/>
            <person name="Samson R.A."/>
            <person name="Sandor E."/>
            <person name="Sanguinetti M."/>
            <person name="Schuetze T."/>
            <person name="Sepcic K."/>
            <person name="Shelest E."/>
            <person name="Sherlock G."/>
            <person name="Sophianopoulou V."/>
            <person name="Squina F.M."/>
            <person name="Sun H."/>
            <person name="Susca A."/>
            <person name="Todd R.B."/>
            <person name="Tsang A."/>
            <person name="Unkles S.E."/>
            <person name="van de Wiele N."/>
            <person name="van Rossen-Uffink D."/>
            <person name="Oliveira J.V."/>
            <person name="Vesth T.C."/>
            <person name="Visser J."/>
            <person name="Yu J.-H."/>
            <person name="Zhou M."/>
            <person name="Andersen M.R."/>
            <person name="Archer D.B."/>
            <person name="Baker S.E."/>
            <person name="Benoit I."/>
            <person name="Brakhage A.A."/>
            <person name="Braus G.H."/>
            <person name="Fischer R."/>
            <person name="Frisvad J.C."/>
            <person name="Goldman G.H."/>
            <person name="Houbraken J."/>
            <person name="Oakley B."/>
            <person name="Pocsi I."/>
            <person name="Scazzocchio C."/>
            <person name="Seiboth B."/>
            <person name="vanKuyk P.A."/>
            <person name="Wortman J."/>
            <person name="Dyer P.S."/>
            <person name="Grigoriev I.V."/>
        </authorList>
    </citation>
    <scope>NUCLEOTIDE SEQUENCE [LARGE SCALE GENOMIC DNA]</scope>
    <source>
        <strain evidence="3">CBS 506.65</strain>
    </source>
</reference>
<accession>A0A1L9SSS3</accession>
<dbReference type="VEuPathDB" id="FungiDB:ASPZODRAFT_128774"/>
<evidence type="ECO:0000256" key="1">
    <source>
        <dbReference type="SAM" id="MobiDB-lite"/>
    </source>
</evidence>
<keyword evidence="3" id="KW-1185">Reference proteome</keyword>
<dbReference type="EMBL" id="KV878337">
    <property type="protein sequence ID" value="OJJ50157.1"/>
    <property type="molecule type" value="Genomic_DNA"/>
</dbReference>
<name>A0A1L9SSS3_9EURO</name>
<proteinExistence type="predicted"/>
<protein>
    <submittedName>
        <fullName evidence="2">Uncharacterized protein</fullName>
    </submittedName>
</protein>
<dbReference type="GeneID" id="34608575"/>
<organism evidence="2 3">
    <name type="scientific">Penicilliopsis zonata CBS 506.65</name>
    <dbReference type="NCBI Taxonomy" id="1073090"/>
    <lineage>
        <taxon>Eukaryota</taxon>
        <taxon>Fungi</taxon>
        <taxon>Dikarya</taxon>
        <taxon>Ascomycota</taxon>
        <taxon>Pezizomycotina</taxon>
        <taxon>Eurotiomycetes</taxon>
        <taxon>Eurotiomycetidae</taxon>
        <taxon>Eurotiales</taxon>
        <taxon>Aspergillaceae</taxon>
        <taxon>Penicilliopsis</taxon>
    </lineage>
</organism>
<dbReference type="RefSeq" id="XP_022584667.1">
    <property type="nucleotide sequence ID" value="XM_022722110.1"/>
</dbReference>
<sequence length="119" mass="13177">MSRRGGNSGGEENKTSSIPTRKTIPKSKPPSCTCCPLPQASSTVSLVSTHFDRNHLLAASRRPKGSLFLRRHGPVYIPNTVQEAFLQIWEALCKPLLYFEGIIGLSPRKQGRDRRKGGF</sequence>